<dbReference type="eggNOG" id="KOG1657">
    <property type="taxonomic scope" value="Eukaryota"/>
</dbReference>
<evidence type="ECO:0000256" key="2">
    <source>
        <dbReference type="ARBA" id="ARBA00023242"/>
    </source>
</evidence>
<dbReference type="GO" id="GO:0046982">
    <property type="term" value="F:protein heterodimerization activity"/>
    <property type="evidence" value="ECO:0007669"/>
    <property type="project" value="InterPro"/>
</dbReference>
<evidence type="ECO:0000313" key="6">
    <source>
        <dbReference type="Proteomes" id="UP000054408"/>
    </source>
</evidence>
<dbReference type="Gene3D" id="1.10.20.10">
    <property type="entry name" value="Histone, subunit A"/>
    <property type="match status" value="1"/>
</dbReference>
<dbReference type="STRING" id="461836.A0A0L0D2E6"/>
<protein>
    <recommendedName>
        <fullName evidence="4">Transcription factor CBF/NF-Y/archaeal histone domain-containing protein</fullName>
    </recommendedName>
</protein>
<dbReference type="GeneID" id="25562424"/>
<sequence length="140" mass="14984">MSFSFSGPDYKGTEESTFPQARVRNIMKADPNVKSVSSSALFLVSRATEMFLEHLTIASLQNVALRKEGGKKTIMYQDVAAAVRERDELEFLDDIVPDPITVEQLEATRAEYPLLPTSTATEAAGAQPAAASTAGAAAST</sequence>
<dbReference type="GO" id="GO:0006261">
    <property type="term" value="P:DNA-templated DNA replication"/>
    <property type="evidence" value="ECO:0007669"/>
    <property type="project" value="TreeGrafter"/>
</dbReference>
<evidence type="ECO:0000256" key="3">
    <source>
        <dbReference type="SAM" id="MobiDB-lite"/>
    </source>
</evidence>
<dbReference type="OrthoDB" id="636685at2759"/>
<accession>A0A0L0D2E6</accession>
<dbReference type="InterPro" id="IPR003958">
    <property type="entry name" value="CBFA_NFYB_domain"/>
</dbReference>
<dbReference type="RefSeq" id="XP_013760613.1">
    <property type="nucleotide sequence ID" value="XM_013905159.1"/>
</dbReference>
<feature type="domain" description="Transcription factor CBF/NF-Y/archaeal histone" evidence="4">
    <location>
        <begin position="17"/>
        <end position="83"/>
    </location>
</feature>
<dbReference type="PANTHER" id="PTHR10252">
    <property type="entry name" value="HISTONE-LIKE TRANSCRIPTION FACTOR CCAAT-RELATED"/>
    <property type="match status" value="1"/>
</dbReference>
<dbReference type="OMA" id="EDIHSCS"/>
<name>A0A0L0D2E6_THETB</name>
<dbReference type="PANTHER" id="PTHR10252:SF54">
    <property type="entry name" value="CHROMATIN ACCESSIBILITY COMPLEX PROTEIN 1"/>
    <property type="match status" value="1"/>
</dbReference>
<feature type="region of interest" description="Disordered" evidence="3">
    <location>
        <begin position="119"/>
        <end position="140"/>
    </location>
</feature>
<dbReference type="SUPFAM" id="SSF47113">
    <property type="entry name" value="Histone-fold"/>
    <property type="match status" value="1"/>
</dbReference>
<organism evidence="5 6">
    <name type="scientific">Thecamonas trahens ATCC 50062</name>
    <dbReference type="NCBI Taxonomy" id="461836"/>
    <lineage>
        <taxon>Eukaryota</taxon>
        <taxon>Apusozoa</taxon>
        <taxon>Apusomonadida</taxon>
        <taxon>Apusomonadidae</taxon>
        <taxon>Thecamonas</taxon>
    </lineage>
</organism>
<dbReference type="Pfam" id="PF00808">
    <property type="entry name" value="CBFD_NFYB_HMF"/>
    <property type="match status" value="1"/>
</dbReference>
<dbReference type="Proteomes" id="UP000054408">
    <property type="component" value="Unassembled WGS sequence"/>
</dbReference>
<evidence type="ECO:0000256" key="1">
    <source>
        <dbReference type="ARBA" id="ARBA00004123"/>
    </source>
</evidence>
<gene>
    <name evidence="5" type="ORF">AMSG_02771</name>
</gene>
<dbReference type="AlphaFoldDB" id="A0A0L0D2E6"/>
<keyword evidence="2" id="KW-0539">Nucleus</keyword>
<dbReference type="CDD" id="cd23645">
    <property type="entry name" value="HFD_Dpb3-like"/>
    <property type="match status" value="1"/>
</dbReference>
<comment type="subcellular location">
    <subcellularLocation>
        <location evidence="1">Nucleus</location>
    </subcellularLocation>
</comment>
<proteinExistence type="predicted"/>
<dbReference type="InterPro" id="IPR009072">
    <property type="entry name" value="Histone-fold"/>
</dbReference>
<evidence type="ECO:0000259" key="4">
    <source>
        <dbReference type="Pfam" id="PF00808"/>
    </source>
</evidence>
<dbReference type="GO" id="GO:0008623">
    <property type="term" value="C:CHRAC"/>
    <property type="evidence" value="ECO:0007669"/>
    <property type="project" value="TreeGrafter"/>
</dbReference>
<reference evidence="5 6" key="1">
    <citation type="submission" date="2010-05" db="EMBL/GenBank/DDBJ databases">
        <title>The Genome Sequence of Thecamonas trahens ATCC 50062.</title>
        <authorList>
            <consortium name="The Broad Institute Genome Sequencing Platform"/>
            <person name="Russ C."/>
            <person name="Cuomo C."/>
            <person name="Shea T."/>
            <person name="Young S.K."/>
            <person name="Zeng Q."/>
            <person name="Koehrsen M."/>
            <person name="Haas B."/>
            <person name="Borodovsky M."/>
            <person name="Guigo R."/>
            <person name="Alvarado L."/>
            <person name="Berlin A."/>
            <person name="Bochicchio J."/>
            <person name="Borenstein D."/>
            <person name="Chapman S."/>
            <person name="Chen Z."/>
            <person name="Freedman E."/>
            <person name="Gellesch M."/>
            <person name="Goldberg J."/>
            <person name="Griggs A."/>
            <person name="Gujja S."/>
            <person name="Heilman E."/>
            <person name="Heiman D."/>
            <person name="Hepburn T."/>
            <person name="Howarth C."/>
            <person name="Jen D."/>
            <person name="Larson L."/>
            <person name="Mehta T."/>
            <person name="Park D."/>
            <person name="Pearson M."/>
            <person name="Roberts A."/>
            <person name="Saif S."/>
            <person name="Shenoy N."/>
            <person name="Sisk P."/>
            <person name="Stolte C."/>
            <person name="Sykes S."/>
            <person name="Thomson T."/>
            <person name="Walk T."/>
            <person name="White J."/>
            <person name="Yandava C."/>
            <person name="Burger G."/>
            <person name="Gray M.W."/>
            <person name="Holland P.W.H."/>
            <person name="King N."/>
            <person name="Lang F.B.F."/>
            <person name="Roger A.J."/>
            <person name="Ruiz-Trillo I."/>
            <person name="Lander E."/>
            <person name="Nusbaum C."/>
        </authorList>
    </citation>
    <scope>NUCLEOTIDE SEQUENCE [LARGE SCALE GENOMIC DNA]</scope>
    <source>
        <strain evidence="5 6">ATCC 50062</strain>
    </source>
</reference>
<dbReference type="InterPro" id="IPR050568">
    <property type="entry name" value="Transcr_DNA_Rep_Reg"/>
</dbReference>
<dbReference type="EMBL" id="GL349442">
    <property type="protein sequence ID" value="KNC46320.1"/>
    <property type="molecule type" value="Genomic_DNA"/>
</dbReference>
<evidence type="ECO:0000313" key="5">
    <source>
        <dbReference type="EMBL" id="KNC46320.1"/>
    </source>
</evidence>
<keyword evidence="6" id="KW-1185">Reference proteome</keyword>